<keyword evidence="2" id="KW-1133">Transmembrane helix</keyword>
<evidence type="ECO:0000313" key="3">
    <source>
        <dbReference type="EMBL" id="AOR33398.1"/>
    </source>
</evidence>
<organism evidence="3 4">
    <name type="scientific">Streptomyces fodineus</name>
    <dbReference type="NCBI Taxonomy" id="1904616"/>
    <lineage>
        <taxon>Bacteria</taxon>
        <taxon>Bacillati</taxon>
        <taxon>Actinomycetota</taxon>
        <taxon>Actinomycetes</taxon>
        <taxon>Kitasatosporales</taxon>
        <taxon>Streptomycetaceae</taxon>
        <taxon>Streptomyces</taxon>
    </lineage>
</organism>
<dbReference type="RefSeq" id="WP_069779971.1">
    <property type="nucleotide sequence ID" value="NZ_CP017248.1"/>
</dbReference>
<keyword evidence="4" id="KW-1185">Reference proteome</keyword>
<proteinExistence type="predicted"/>
<reference evidence="4" key="1">
    <citation type="submission" date="2016-09" db="EMBL/GenBank/DDBJ databases">
        <title>Streptomyces puniciscabiei strain:TW1S1 Genome sequencing and assembly.</title>
        <authorList>
            <person name="Kim M.-K."/>
            <person name="Kim S.B."/>
        </authorList>
    </citation>
    <scope>NUCLEOTIDE SEQUENCE [LARGE SCALE GENOMIC DNA]</scope>
    <source>
        <strain evidence="4">TW1S1</strain>
    </source>
</reference>
<feature type="compositionally biased region" description="Basic and acidic residues" evidence="1">
    <location>
        <begin position="1"/>
        <end position="23"/>
    </location>
</feature>
<dbReference type="AlphaFoldDB" id="A0A1D7YCP6"/>
<evidence type="ECO:0000256" key="1">
    <source>
        <dbReference type="SAM" id="MobiDB-lite"/>
    </source>
</evidence>
<dbReference type="KEGG" id="spun:BFF78_22080"/>
<accession>A0A1D7YCP6</accession>
<gene>
    <name evidence="3" type="ORF">BFF78_22080</name>
</gene>
<evidence type="ECO:0000313" key="4">
    <source>
        <dbReference type="Proteomes" id="UP000094960"/>
    </source>
</evidence>
<dbReference type="EMBL" id="CP017248">
    <property type="protein sequence ID" value="AOR33398.1"/>
    <property type="molecule type" value="Genomic_DNA"/>
</dbReference>
<dbReference type="Proteomes" id="UP000094960">
    <property type="component" value="Chromosome"/>
</dbReference>
<feature type="region of interest" description="Disordered" evidence="1">
    <location>
        <begin position="1"/>
        <end position="37"/>
    </location>
</feature>
<keyword evidence="2" id="KW-0472">Membrane</keyword>
<protein>
    <submittedName>
        <fullName evidence="3">Uncharacterized protein</fullName>
    </submittedName>
</protein>
<evidence type="ECO:0000256" key="2">
    <source>
        <dbReference type="SAM" id="Phobius"/>
    </source>
</evidence>
<sequence length="436" mass="45530">MSPDKDNKDNKGNTDDKELETRVTRAMSRATGEFPPHSADLVKRSVARGRRMRLFAATRIAVTAVAVVAAGGTLMATSAFGSHGAGTPDQQRAGAPVRSAEQPPSRAPSSISGDEMIRTLESLLPSGGTVSAASGRASQAGPPVVWPAAKLTYSTPQGSSGIDVTLTRLDPGIPADQQGEGGCLPVEVRPYDRCTTEKLPGGAVLNTTKSFTYPNGDTGQKRWYVVLTTADRVQLTVEEFGGGDEKGSSSGAAPLLSVAQLTSIVRSPAWNKAITALPAPEGAPSTTPSKHVPGARLTRVLTSHLPRGGTVSDLNAGDGMVQLVYDDGHGKNMVEADAQYAMTADLAGHMGCAGVSGHCEATTLADGTQVKKVQGPSEKGGAAQVWLVDTLYPDGRRVVVREVNSYAESAPVTRPRPALSMTQLLSTTLDRRFFAD</sequence>
<feature type="transmembrane region" description="Helical" evidence="2">
    <location>
        <begin position="54"/>
        <end position="76"/>
    </location>
</feature>
<feature type="region of interest" description="Disordered" evidence="1">
    <location>
        <begin position="81"/>
        <end position="113"/>
    </location>
</feature>
<name>A0A1D7YCP6_9ACTN</name>
<keyword evidence="2" id="KW-0812">Transmembrane</keyword>